<dbReference type="InterPro" id="IPR051086">
    <property type="entry name" value="RNase_D-like"/>
</dbReference>
<gene>
    <name evidence="3" type="ORF">HF875_08075</name>
</gene>
<evidence type="ECO:0000259" key="2">
    <source>
        <dbReference type="SMART" id="SM00479"/>
    </source>
</evidence>
<dbReference type="GO" id="GO:0003676">
    <property type="term" value="F:nucleic acid binding"/>
    <property type="evidence" value="ECO:0007669"/>
    <property type="project" value="InterPro"/>
</dbReference>
<reference evidence="3 4" key="1">
    <citation type="submission" date="2020-04" db="EMBL/GenBank/DDBJ databases">
        <authorList>
            <person name="Hitch T.C.A."/>
            <person name="Wylensek D."/>
            <person name="Clavel T."/>
        </authorList>
    </citation>
    <scope>NUCLEOTIDE SEQUENCE [LARGE SCALE GENOMIC DNA]</scope>
    <source>
        <strain evidence="3 4">Med78_4-601-WT-2</strain>
    </source>
</reference>
<dbReference type="GO" id="GO:0006139">
    <property type="term" value="P:nucleobase-containing compound metabolic process"/>
    <property type="evidence" value="ECO:0007669"/>
    <property type="project" value="InterPro"/>
</dbReference>
<dbReference type="PANTHER" id="PTHR47649:SF1">
    <property type="entry name" value="RIBONUCLEASE D"/>
    <property type="match status" value="1"/>
</dbReference>
<evidence type="ECO:0000313" key="3">
    <source>
        <dbReference type="EMBL" id="NME09474.1"/>
    </source>
</evidence>
<sequence length="206" mass="24102">MHSIKHLNGDLCEDDSLWILNNLKYVSIDTETTGLDPLKDNLCIIQMYAHNKVFVIKYNKDIQYTNLIKVLKSNKVTKIFHHANFDLRFLMKNLNCVEIKNVVCTKIAAKLVRGIDSNNSLKVLLKEYFDIEIDKSQQLSDWSKSNLTEEQIEYAINDTLYLSKLWDKLYVELEKKGCLEIAFKCYEYLPTNSMLQNKGIENIFVY</sequence>
<dbReference type="Proteomes" id="UP000573963">
    <property type="component" value="Unassembled WGS sequence"/>
</dbReference>
<organism evidence="3 4">
    <name type="scientific">Paraclostridium bifermentans</name>
    <name type="common">Clostridium bifermentans</name>
    <dbReference type="NCBI Taxonomy" id="1490"/>
    <lineage>
        <taxon>Bacteria</taxon>
        <taxon>Bacillati</taxon>
        <taxon>Bacillota</taxon>
        <taxon>Clostridia</taxon>
        <taxon>Peptostreptococcales</taxon>
        <taxon>Peptostreptococcaceae</taxon>
        <taxon>Paraclostridium</taxon>
    </lineage>
</organism>
<dbReference type="InterPro" id="IPR012337">
    <property type="entry name" value="RNaseH-like_sf"/>
</dbReference>
<name>A0AA44IH54_PARBF</name>
<dbReference type="Pfam" id="PF01612">
    <property type="entry name" value="DNA_pol_A_exo1"/>
    <property type="match status" value="1"/>
</dbReference>
<dbReference type="GO" id="GO:0008408">
    <property type="term" value="F:3'-5' exonuclease activity"/>
    <property type="evidence" value="ECO:0007669"/>
    <property type="project" value="InterPro"/>
</dbReference>
<evidence type="ECO:0000313" key="4">
    <source>
        <dbReference type="Proteomes" id="UP000573963"/>
    </source>
</evidence>
<dbReference type="SMART" id="SM00479">
    <property type="entry name" value="EXOIII"/>
    <property type="match status" value="1"/>
</dbReference>
<dbReference type="SMART" id="SM00474">
    <property type="entry name" value="35EXOc"/>
    <property type="match status" value="1"/>
</dbReference>
<dbReference type="InterPro" id="IPR013520">
    <property type="entry name" value="Ribonucl_H"/>
</dbReference>
<dbReference type="Gene3D" id="3.30.420.10">
    <property type="entry name" value="Ribonuclease H-like superfamily/Ribonuclease H"/>
    <property type="match status" value="1"/>
</dbReference>
<dbReference type="EMBL" id="JABAFD010000004">
    <property type="protein sequence ID" value="NME09474.1"/>
    <property type="molecule type" value="Genomic_DNA"/>
</dbReference>
<dbReference type="InterPro" id="IPR036397">
    <property type="entry name" value="RNaseH_sf"/>
</dbReference>
<comment type="caution">
    <text evidence="3">The sequence shown here is derived from an EMBL/GenBank/DDBJ whole genome shotgun (WGS) entry which is preliminary data.</text>
</comment>
<evidence type="ECO:0000259" key="1">
    <source>
        <dbReference type="SMART" id="SM00474"/>
    </source>
</evidence>
<dbReference type="RefSeq" id="WP_168932123.1">
    <property type="nucleotide sequence ID" value="NZ_JABAFD010000004.1"/>
</dbReference>
<dbReference type="SUPFAM" id="SSF53098">
    <property type="entry name" value="Ribonuclease H-like"/>
    <property type="match status" value="1"/>
</dbReference>
<dbReference type="AlphaFoldDB" id="A0AA44IH54"/>
<accession>A0AA44IH54</accession>
<dbReference type="CDD" id="cd06142">
    <property type="entry name" value="RNaseD_exo"/>
    <property type="match status" value="1"/>
</dbReference>
<protein>
    <submittedName>
        <fullName evidence="3">Ribonuclease D</fullName>
    </submittedName>
</protein>
<dbReference type="InterPro" id="IPR002562">
    <property type="entry name" value="3'-5'_exonuclease_dom"/>
</dbReference>
<feature type="domain" description="Exonuclease" evidence="2">
    <location>
        <begin position="24"/>
        <end position="175"/>
    </location>
</feature>
<dbReference type="PANTHER" id="PTHR47649">
    <property type="entry name" value="RIBONUCLEASE D"/>
    <property type="match status" value="1"/>
</dbReference>
<feature type="domain" description="3'-5' exonuclease" evidence="1">
    <location>
        <begin position="1"/>
        <end position="174"/>
    </location>
</feature>
<proteinExistence type="predicted"/>